<dbReference type="InterPro" id="IPR041657">
    <property type="entry name" value="HTH_17"/>
</dbReference>
<reference evidence="2 3" key="1">
    <citation type="submission" date="2017-05" db="EMBL/GenBank/DDBJ databases">
        <title>Complete genome sequence of Meiothermus taiwanensis WR-220.</title>
        <authorList>
            <person name="Wu W.-L."/>
            <person name="Lo W.-S."/>
            <person name="Kuo C.-H."/>
            <person name="Wu S.-H."/>
        </authorList>
    </citation>
    <scope>NUCLEOTIDE SEQUENCE [LARGE SCALE GENOMIC DNA]</scope>
    <source>
        <strain evidence="2 3">WR-220</strain>
    </source>
</reference>
<feature type="domain" description="Helix-turn-helix" evidence="1">
    <location>
        <begin position="16"/>
        <end position="65"/>
    </location>
</feature>
<keyword evidence="3" id="KW-1185">Reference proteome</keyword>
<dbReference type="SUPFAM" id="SSF46955">
    <property type="entry name" value="Putative DNA-binding domain"/>
    <property type="match status" value="1"/>
</dbReference>
<gene>
    <name evidence="2" type="ORF">Mtai_v1c18230</name>
</gene>
<name>A0ABM6WJA3_9DEIN</name>
<evidence type="ECO:0000313" key="2">
    <source>
        <dbReference type="EMBL" id="AWR87057.1"/>
    </source>
</evidence>
<dbReference type="InterPro" id="IPR009061">
    <property type="entry name" value="DNA-bd_dom_put_sf"/>
</dbReference>
<accession>A0ABM6WJA3</accession>
<organism evidence="2 3">
    <name type="scientific">Meiothermus taiwanensis WR-220</name>
    <dbReference type="NCBI Taxonomy" id="1339250"/>
    <lineage>
        <taxon>Bacteria</taxon>
        <taxon>Thermotogati</taxon>
        <taxon>Deinococcota</taxon>
        <taxon>Deinococci</taxon>
        <taxon>Thermales</taxon>
        <taxon>Thermaceae</taxon>
        <taxon>Meiothermus</taxon>
    </lineage>
</organism>
<dbReference type="RefSeq" id="WP_223299813.1">
    <property type="nucleotide sequence ID" value="NZ_CP021130.1"/>
</dbReference>
<evidence type="ECO:0000313" key="3">
    <source>
        <dbReference type="Proteomes" id="UP000263013"/>
    </source>
</evidence>
<sequence length="71" mass="7671">MEHKTPVNKALSQDFVTVGQAARMLGRSADTVVRYCKAGRLTYVQAGCNGPRLIAKASVERLAAELPKRAV</sequence>
<proteinExistence type="predicted"/>
<dbReference type="Pfam" id="PF12728">
    <property type="entry name" value="HTH_17"/>
    <property type="match status" value="1"/>
</dbReference>
<dbReference type="EMBL" id="CP021130">
    <property type="protein sequence ID" value="AWR87057.1"/>
    <property type="molecule type" value="Genomic_DNA"/>
</dbReference>
<protein>
    <recommendedName>
        <fullName evidence="1">Helix-turn-helix domain-containing protein</fullName>
    </recommendedName>
</protein>
<dbReference type="Proteomes" id="UP000263013">
    <property type="component" value="Chromosome"/>
</dbReference>
<evidence type="ECO:0000259" key="1">
    <source>
        <dbReference type="Pfam" id="PF12728"/>
    </source>
</evidence>